<dbReference type="SUPFAM" id="SSF51419">
    <property type="entry name" value="PLP-binding barrel"/>
    <property type="match status" value="1"/>
</dbReference>
<evidence type="ECO:0000256" key="1">
    <source>
        <dbReference type="ARBA" id="ARBA00001933"/>
    </source>
</evidence>
<dbReference type="InterPro" id="IPR022644">
    <property type="entry name" value="De-COase2_N"/>
</dbReference>
<evidence type="ECO:0000259" key="4">
    <source>
        <dbReference type="Pfam" id="PF02784"/>
    </source>
</evidence>
<evidence type="ECO:0000256" key="3">
    <source>
        <dbReference type="PIRSR" id="PIRSR600183-50"/>
    </source>
</evidence>
<name>A0A2S2BPA8_9NOCA</name>
<dbReference type="InterPro" id="IPR000183">
    <property type="entry name" value="Orn/DAP/Arg_de-COase"/>
</dbReference>
<sequence length="461" mass="49793">MTRSILRSVRLPALTTPWTDTVTADPSLLRALVRGFGGGTVHLLDPAQFSHNARSFAAVFDDAGVDGTVYFGKKANKANAFADAVADLVTTDRRAGRSGTFGIDVASAGEFRQALSAGVRGSDLLITGPAKPAELLALAVRHDAVVTIDSPSELRALADLSDGLGVRVLFRVLPQPETSRFGMNDDELRYAEQLALDRAADVTMLGYSFHLSGYSIPERRDQAGQLVERLRAARAQGLAAGTISLGGGYPISYVPQEDWQRFMGESAHAFHAGKRFDSYYPYHSAITGAHALRAILTEPAPGRKSLAQLSQDHGISFFAEPGRALLDRAGVTVFPVLGVKERDPGMIVVNGTSLSLSEQWFDTEFLPDPQLVSATTPAEDRIPFFASVGAATCLESDMLTWRVIEFPHRPAPGDFLVYHNTAGYQMDSNESAFHDTPVPPKVVITLVDGRPAWELDRPTSN</sequence>
<dbReference type="PANTHER" id="PTHR43727:SF2">
    <property type="entry name" value="GROUP IV DECARBOXYLASE"/>
    <property type="match status" value="1"/>
</dbReference>
<dbReference type="Proteomes" id="UP000245711">
    <property type="component" value="Chromosome"/>
</dbReference>
<dbReference type="Pfam" id="PF02784">
    <property type="entry name" value="Orn_Arg_deC_N"/>
    <property type="match status" value="1"/>
</dbReference>
<reference evidence="5 6" key="1">
    <citation type="submission" date="2017-05" db="EMBL/GenBank/DDBJ databases">
        <title>Isolation of Rhodococcus sp. S2-17 biodegrading of BP-3.</title>
        <authorList>
            <person name="Lee Y."/>
            <person name="Kim K.H."/>
            <person name="Chun B.H."/>
            <person name="Jung H.S."/>
            <person name="Jeon C.O."/>
        </authorList>
    </citation>
    <scope>NUCLEOTIDE SEQUENCE [LARGE SCALE GENOMIC DNA]</scope>
    <source>
        <strain evidence="5 6">S2-17</strain>
    </source>
</reference>
<keyword evidence="2 3" id="KW-0663">Pyridoxal phosphate</keyword>
<evidence type="ECO:0000313" key="6">
    <source>
        <dbReference type="Proteomes" id="UP000245711"/>
    </source>
</evidence>
<dbReference type="AlphaFoldDB" id="A0A2S2BPA8"/>
<feature type="domain" description="Orn/DAP/Arg decarboxylase 2 N-terminal" evidence="4">
    <location>
        <begin position="67"/>
        <end position="259"/>
    </location>
</feature>
<feature type="active site" description="Proton donor" evidence="3">
    <location>
        <position position="393"/>
    </location>
</feature>
<dbReference type="OrthoDB" id="3275594at2"/>
<dbReference type="GO" id="GO:0009089">
    <property type="term" value="P:lysine biosynthetic process via diaminopimelate"/>
    <property type="evidence" value="ECO:0007669"/>
    <property type="project" value="TreeGrafter"/>
</dbReference>
<dbReference type="RefSeq" id="WP_109325807.1">
    <property type="nucleotide sequence ID" value="NZ_CP021354.1"/>
</dbReference>
<dbReference type="PRINTS" id="PR01179">
    <property type="entry name" value="ODADCRBXLASE"/>
</dbReference>
<dbReference type="InterPro" id="IPR009006">
    <property type="entry name" value="Ala_racemase/Decarboxylase_C"/>
</dbReference>
<feature type="modified residue" description="N6-(pyridoxal phosphate)lysine" evidence="3">
    <location>
        <position position="74"/>
    </location>
</feature>
<protein>
    <recommendedName>
        <fullName evidence="4">Orn/DAP/Arg decarboxylase 2 N-terminal domain-containing protein</fullName>
    </recommendedName>
</protein>
<dbReference type="InterPro" id="IPR029066">
    <property type="entry name" value="PLP-binding_barrel"/>
</dbReference>
<dbReference type="Gene3D" id="3.20.20.10">
    <property type="entry name" value="Alanine racemase"/>
    <property type="match status" value="1"/>
</dbReference>
<accession>A0A2S2BPA8</accession>
<evidence type="ECO:0000256" key="2">
    <source>
        <dbReference type="ARBA" id="ARBA00022898"/>
    </source>
</evidence>
<keyword evidence="6" id="KW-1185">Reference proteome</keyword>
<dbReference type="EMBL" id="CP021354">
    <property type="protein sequence ID" value="AWK70442.1"/>
    <property type="molecule type" value="Genomic_DNA"/>
</dbReference>
<evidence type="ECO:0000313" key="5">
    <source>
        <dbReference type="EMBL" id="AWK70442.1"/>
    </source>
</evidence>
<dbReference type="Gene3D" id="2.40.37.10">
    <property type="entry name" value="Lyase, Ornithine Decarboxylase, Chain A, domain 1"/>
    <property type="match status" value="1"/>
</dbReference>
<dbReference type="PANTHER" id="PTHR43727">
    <property type="entry name" value="DIAMINOPIMELATE DECARBOXYLASE"/>
    <property type="match status" value="1"/>
</dbReference>
<gene>
    <name evidence="5" type="ORF">CBI38_01530</name>
</gene>
<proteinExistence type="predicted"/>
<dbReference type="KEGG" id="roz:CBI38_01530"/>
<comment type="cofactor">
    <cofactor evidence="1 3">
        <name>pyridoxal 5'-phosphate</name>
        <dbReference type="ChEBI" id="CHEBI:597326"/>
    </cofactor>
</comment>
<organism evidence="5 6">
    <name type="scientific">Rhodococcus oxybenzonivorans</name>
    <dbReference type="NCBI Taxonomy" id="1990687"/>
    <lineage>
        <taxon>Bacteria</taxon>
        <taxon>Bacillati</taxon>
        <taxon>Actinomycetota</taxon>
        <taxon>Actinomycetes</taxon>
        <taxon>Mycobacteriales</taxon>
        <taxon>Nocardiaceae</taxon>
        <taxon>Rhodococcus</taxon>
    </lineage>
</organism>
<dbReference type="SUPFAM" id="SSF50621">
    <property type="entry name" value="Alanine racemase C-terminal domain-like"/>
    <property type="match status" value="1"/>
</dbReference>
<dbReference type="GO" id="GO:0008836">
    <property type="term" value="F:diaminopimelate decarboxylase activity"/>
    <property type="evidence" value="ECO:0007669"/>
    <property type="project" value="TreeGrafter"/>
</dbReference>